<keyword evidence="3" id="KW-1003">Cell membrane</keyword>
<feature type="transmembrane region" description="Helical" evidence="10">
    <location>
        <begin position="609"/>
        <end position="631"/>
    </location>
</feature>
<feature type="transmembrane region" description="Helical" evidence="10">
    <location>
        <begin position="389"/>
        <end position="408"/>
    </location>
</feature>
<organism evidence="14">
    <name type="scientific">hydrothermal vent metagenome</name>
    <dbReference type="NCBI Taxonomy" id="652676"/>
    <lineage>
        <taxon>unclassified sequences</taxon>
        <taxon>metagenomes</taxon>
        <taxon>ecological metagenomes</taxon>
    </lineage>
</organism>
<dbReference type="InterPro" id="IPR048631">
    <property type="entry name" value="SecD_1st"/>
</dbReference>
<comment type="subcellular location">
    <subcellularLocation>
        <location evidence="1">Cell membrane</location>
        <topology evidence="1">Multi-pass membrane protein</topology>
    </subcellularLocation>
</comment>
<feature type="domain" description="Protein export membrane protein SecD/SecF C-terminal" evidence="11">
    <location>
        <begin position="266"/>
        <end position="441"/>
    </location>
</feature>
<feature type="transmembrane region" description="Helical" evidence="10">
    <location>
        <begin position="685"/>
        <end position="704"/>
    </location>
</feature>
<feature type="transmembrane region" description="Helical" evidence="10">
    <location>
        <begin position="710"/>
        <end position="739"/>
    </location>
</feature>
<evidence type="ECO:0000256" key="2">
    <source>
        <dbReference type="ARBA" id="ARBA00022448"/>
    </source>
</evidence>
<feature type="transmembrane region" description="Helical" evidence="10">
    <location>
        <begin position="7"/>
        <end position="25"/>
    </location>
</feature>
<evidence type="ECO:0000259" key="13">
    <source>
        <dbReference type="Pfam" id="PF22599"/>
    </source>
</evidence>
<keyword evidence="9 10" id="KW-0472">Membrane</keyword>
<dbReference type="PANTHER" id="PTHR30081:SF1">
    <property type="entry name" value="PROTEIN TRANSLOCASE SUBUNIT SECD"/>
    <property type="match status" value="1"/>
</dbReference>
<dbReference type="InterPro" id="IPR054384">
    <property type="entry name" value="SecDF_P1_head"/>
</dbReference>
<dbReference type="PRINTS" id="PR01755">
    <property type="entry name" value="SECFTRNLCASE"/>
</dbReference>
<dbReference type="Pfam" id="PF02355">
    <property type="entry name" value="SecD_SecF_C"/>
    <property type="match status" value="2"/>
</dbReference>
<accession>A0A3B1CZ57</accession>
<feature type="domain" description="SecDF P1 head subdomain" evidence="13">
    <location>
        <begin position="155"/>
        <end position="262"/>
    </location>
</feature>
<sequence>MKNLRNRIIIIIGVLLAAIFFTFFVQKFNKDPKKAKQKVNINYGLDLKGGMHLVLKVDTEILDENAKKDAVLRAIEILRNRIDSIGVGETVIQRQGESEILIQLPGITDRDSAIKLIGQVAKLEFRLVNDDPNALKESLSGNTPVGYVLKTIKKEDDEPILLEAKVALSGETISDARVDFDQTGFGQPFISLTFNGQGKRAFARLTKENVGRRLAIIIDGTVLSAPNINEPILGGQGQITGQFTFEEASSLALSLRSGALPVPMHIEEERTIGPLLGKDSINAGITATTIGGALVLAFMLIYYLKAGIISNVALLLNLLLIFGTMGLLNALLPESQLTLTLPGIAGIILTLGMAVDANVLINERIREEIQNGRPLGAAVNSGFNKALKAIVDSNSTTLIAAFMLFQFGSGPIKGFAVTLSIGLIVSLFTALFVTRTIFNALIEFKLLKSLPMLSFFADTKINFVSKRFICFVLSIGLVVASIFVLAQKKQAAYGIDFVGGQIQEYRFTTPIKAEVLRDTLKGVNLDDAVIQQFEEAPENVIIRTSEDTYDIVNKGLKEAFPDNKFDILRIERVGPVVGKALRKAAIFAIIFALGGIFIFVGFRFKHFDFAMAGVIALLHDVFITLGLLVMMGRQVDLLVVTALLTIAGYSINDTIIIYDRVRENRSKFKKQSLADIINMSINQTLGRTILTTITTLLVVVTLFLKGGEVLNTFALCLMIGFIAGTYSTIFIASPLVLAWEGKKK</sequence>
<protein>
    <submittedName>
        <fullName evidence="14">Protein translocase subunit SecD</fullName>
    </submittedName>
</protein>
<dbReference type="InterPro" id="IPR005665">
    <property type="entry name" value="SecF_bac"/>
</dbReference>
<dbReference type="Gene3D" id="3.30.70.3400">
    <property type="match status" value="1"/>
</dbReference>
<dbReference type="NCBIfam" id="TIGR01129">
    <property type="entry name" value="secD"/>
    <property type="match status" value="1"/>
</dbReference>
<evidence type="ECO:0000256" key="10">
    <source>
        <dbReference type="SAM" id="Phobius"/>
    </source>
</evidence>
<evidence type="ECO:0000313" key="14">
    <source>
        <dbReference type="EMBL" id="VAX35129.1"/>
    </source>
</evidence>
<dbReference type="PANTHER" id="PTHR30081">
    <property type="entry name" value="PROTEIN-EXPORT MEMBRANE PROTEIN SEC"/>
    <property type="match status" value="1"/>
</dbReference>
<dbReference type="InterPro" id="IPR055344">
    <property type="entry name" value="SecD_SecF_C_bact"/>
</dbReference>
<feature type="transmembrane region" description="Helical" evidence="10">
    <location>
        <begin position="414"/>
        <end position="438"/>
    </location>
</feature>
<keyword evidence="6" id="KW-0653">Protein transport</keyword>
<feature type="transmembrane region" description="Helical" evidence="10">
    <location>
        <begin position="338"/>
        <end position="361"/>
    </location>
</feature>
<name>A0A3B1CZ57_9ZZZZ</name>
<reference evidence="14" key="1">
    <citation type="submission" date="2018-06" db="EMBL/GenBank/DDBJ databases">
        <authorList>
            <person name="Zhirakovskaya E."/>
        </authorList>
    </citation>
    <scope>NUCLEOTIDE SEQUENCE</scope>
</reference>
<dbReference type="NCBIfam" id="TIGR00916">
    <property type="entry name" value="2A0604s01"/>
    <property type="match status" value="2"/>
</dbReference>
<feature type="domain" description="Protein export membrane protein SecD/SecF C-terminal" evidence="11">
    <location>
        <begin position="563"/>
        <end position="740"/>
    </location>
</feature>
<dbReference type="GO" id="GO:0006886">
    <property type="term" value="P:intracellular protein transport"/>
    <property type="evidence" value="ECO:0007669"/>
    <property type="project" value="InterPro"/>
</dbReference>
<dbReference type="SUPFAM" id="SSF82866">
    <property type="entry name" value="Multidrug efflux transporter AcrB transmembrane domain"/>
    <property type="match status" value="2"/>
</dbReference>
<dbReference type="Gene3D" id="1.20.1640.10">
    <property type="entry name" value="Multidrug efflux transporter AcrB transmembrane domain"/>
    <property type="match status" value="2"/>
</dbReference>
<evidence type="ECO:0000259" key="12">
    <source>
        <dbReference type="Pfam" id="PF21760"/>
    </source>
</evidence>
<dbReference type="Pfam" id="PF07549">
    <property type="entry name" value="Sec_GG"/>
    <property type="match status" value="1"/>
</dbReference>
<feature type="transmembrane region" description="Helical" evidence="10">
    <location>
        <begin position="584"/>
        <end position="602"/>
    </location>
</feature>
<dbReference type="InterPro" id="IPR005791">
    <property type="entry name" value="SecD"/>
</dbReference>
<keyword evidence="7 10" id="KW-1133">Transmembrane helix</keyword>
<proteinExistence type="inferred from homology"/>
<evidence type="ECO:0000256" key="4">
    <source>
        <dbReference type="ARBA" id="ARBA00022519"/>
    </source>
</evidence>
<evidence type="ECO:0000256" key="3">
    <source>
        <dbReference type="ARBA" id="ARBA00022475"/>
    </source>
</evidence>
<keyword evidence="8" id="KW-0811">Translocation</keyword>
<evidence type="ECO:0000256" key="6">
    <source>
        <dbReference type="ARBA" id="ARBA00022927"/>
    </source>
</evidence>
<dbReference type="InterPro" id="IPR048634">
    <property type="entry name" value="SecD_SecF_C"/>
</dbReference>
<gene>
    <name evidence="14" type="ORF">MNBD_UNCLBAC01-2122</name>
</gene>
<dbReference type="InterPro" id="IPR022813">
    <property type="entry name" value="SecD/SecF_arch_bac"/>
</dbReference>
<dbReference type="InterPro" id="IPR022645">
    <property type="entry name" value="SecD/SecF_bac"/>
</dbReference>
<evidence type="ECO:0000256" key="9">
    <source>
        <dbReference type="ARBA" id="ARBA00023136"/>
    </source>
</evidence>
<dbReference type="NCBIfam" id="TIGR00966">
    <property type="entry name" value="transloc_SecF"/>
    <property type="match status" value="1"/>
</dbReference>
<dbReference type="InterPro" id="IPR022646">
    <property type="entry name" value="SecD/SecF_CS"/>
</dbReference>
<dbReference type="AlphaFoldDB" id="A0A3B1CZ57"/>
<keyword evidence="2" id="KW-0813">Transport</keyword>
<dbReference type="Gene3D" id="3.30.1360.200">
    <property type="match status" value="1"/>
</dbReference>
<evidence type="ECO:0000256" key="1">
    <source>
        <dbReference type="ARBA" id="ARBA00004651"/>
    </source>
</evidence>
<dbReference type="Pfam" id="PF22599">
    <property type="entry name" value="SecDF_P1_head"/>
    <property type="match status" value="1"/>
</dbReference>
<evidence type="ECO:0000256" key="8">
    <source>
        <dbReference type="ARBA" id="ARBA00023010"/>
    </source>
</evidence>
<keyword evidence="4" id="KW-0997">Cell inner membrane</keyword>
<dbReference type="Pfam" id="PF21760">
    <property type="entry name" value="SecD_1st"/>
    <property type="match status" value="1"/>
</dbReference>
<feature type="transmembrane region" description="Helical" evidence="10">
    <location>
        <begin position="283"/>
        <end position="304"/>
    </location>
</feature>
<dbReference type="HAMAP" id="MF_01463_B">
    <property type="entry name" value="SecD_B"/>
    <property type="match status" value="1"/>
</dbReference>
<dbReference type="FunFam" id="3.30.1360.200:FF:000002">
    <property type="entry name" value="Preprotein translocase subunit SecD"/>
    <property type="match status" value="1"/>
</dbReference>
<dbReference type="GO" id="GO:0005886">
    <property type="term" value="C:plasma membrane"/>
    <property type="evidence" value="ECO:0007669"/>
    <property type="project" value="UniProtKB-SubCell"/>
</dbReference>
<feature type="transmembrane region" description="Helical" evidence="10">
    <location>
        <begin position="468"/>
        <end position="486"/>
    </location>
</feature>
<evidence type="ECO:0000256" key="7">
    <source>
        <dbReference type="ARBA" id="ARBA00022989"/>
    </source>
</evidence>
<keyword evidence="5 10" id="KW-0812">Transmembrane</keyword>
<feature type="transmembrane region" description="Helical" evidence="10">
    <location>
        <begin position="311"/>
        <end position="332"/>
    </location>
</feature>
<dbReference type="FunFam" id="1.20.1640.10:FF:000004">
    <property type="entry name" value="Protein translocase subunit SecD"/>
    <property type="match status" value="1"/>
</dbReference>
<feature type="domain" description="Protein translocase subunit SecDF P1" evidence="12">
    <location>
        <begin position="73"/>
        <end position="130"/>
    </location>
</feature>
<dbReference type="EMBL" id="UOGJ01000030">
    <property type="protein sequence ID" value="VAX35129.1"/>
    <property type="molecule type" value="Genomic_DNA"/>
</dbReference>
<evidence type="ECO:0000256" key="5">
    <source>
        <dbReference type="ARBA" id="ARBA00022692"/>
    </source>
</evidence>
<evidence type="ECO:0000259" key="11">
    <source>
        <dbReference type="Pfam" id="PF02355"/>
    </source>
</evidence>
<dbReference type="GO" id="GO:0015450">
    <property type="term" value="F:protein-transporting ATPase activity"/>
    <property type="evidence" value="ECO:0007669"/>
    <property type="project" value="InterPro"/>
</dbReference>
<dbReference type="NCBIfam" id="NF009583">
    <property type="entry name" value="PRK13024.1-3"/>
    <property type="match status" value="1"/>
</dbReference>
<dbReference type="HAMAP" id="MF_01464_B">
    <property type="entry name" value="SecF_B"/>
    <property type="match status" value="1"/>
</dbReference>
<feature type="transmembrane region" description="Helical" evidence="10">
    <location>
        <begin position="637"/>
        <end position="658"/>
    </location>
</feature>